<reference evidence="7 8" key="1">
    <citation type="submission" date="2019-03" db="EMBL/GenBank/DDBJ databases">
        <title>Genomic Encyclopedia of Type Strains, Phase IV (KMG-IV): sequencing the most valuable type-strain genomes for metagenomic binning, comparative biology and taxonomic classification.</title>
        <authorList>
            <person name="Goeker M."/>
        </authorList>
    </citation>
    <scope>NUCLEOTIDE SEQUENCE [LARGE SCALE GENOMIC DNA]</scope>
    <source>
        <strain evidence="7 8">JA181</strain>
    </source>
</reference>
<comment type="caution">
    <text evidence="7">The sequence shown here is derived from an EMBL/GenBank/DDBJ whole genome shotgun (WGS) entry which is preliminary data.</text>
</comment>
<dbReference type="Pfam" id="PF02749">
    <property type="entry name" value="QRPTase_N"/>
    <property type="match status" value="1"/>
</dbReference>
<proteinExistence type="inferred from homology"/>
<dbReference type="GO" id="GO:0034213">
    <property type="term" value="P:quinolinate catabolic process"/>
    <property type="evidence" value="ECO:0007669"/>
    <property type="project" value="TreeGrafter"/>
</dbReference>
<dbReference type="PANTHER" id="PTHR32179:SF4">
    <property type="entry name" value="PYROPHOSPHORYLASE MODD-RELATED"/>
    <property type="match status" value="1"/>
</dbReference>
<feature type="domain" description="Quinolinate phosphoribosyl transferase N-terminal" evidence="6">
    <location>
        <begin position="30"/>
        <end position="104"/>
    </location>
</feature>
<dbReference type="InterPro" id="IPR013785">
    <property type="entry name" value="Aldolase_TIM"/>
</dbReference>
<dbReference type="RefSeq" id="WP_134077233.1">
    <property type="nucleotide sequence ID" value="NZ_SOEB01000003.1"/>
</dbReference>
<dbReference type="InterPro" id="IPR027277">
    <property type="entry name" value="NadC/ModD"/>
</dbReference>
<dbReference type="AlphaFoldDB" id="A0A4R8GAL6"/>
<dbReference type="Proteomes" id="UP000295484">
    <property type="component" value="Unassembled WGS sequence"/>
</dbReference>
<evidence type="ECO:0000259" key="6">
    <source>
        <dbReference type="Pfam" id="PF02749"/>
    </source>
</evidence>
<dbReference type="InterPro" id="IPR022412">
    <property type="entry name" value="Quinolinate_PRibosylTrfase_N"/>
</dbReference>
<keyword evidence="2 4" id="KW-0328">Glycosyltransferase</keyword>
<comment type="similarity">
    <text evidence="1 4">Belongs to the NadC/ModD family.</text>
</comment>
<dbReference type="GO" id="GO:0009435">
    <property type="term" value="P:NAD+ biosynthetic process"/>
    <property type="evidence" value="ECO:0007669"/>
    <property type="project" value="InterPro"/>
</dbReference>
<name>A0A4R8GAL6_9RHOB</name>
<dbReference type="InterPro" id="IPR037128">
    <property type="entry name" value="Quinolinate_PRibosylTase_N_sf"/>
</dbReference>
<keyword evidence="3 4" id="KW-0808">Transferase</keyword>
<evidence type="ECO:0000256" key="4">
    <source>
        <dbReference type="PIRNR" id="PIRNR006250"/>
    </source>
</evidence>
<dbReference type="InterPro" id="IPR002638">
    <property type="entry name" value="Quinolinate_PRibosylTrfase_C"/>
</dbReference>
<dbReference type="InterPro" id="IPR036068">
    <property type="entry name" value="Nicotinate_pribotase-like_C"/>
</dbReference>
<evidence type="ECO:0000259" key="5">
    <source>
        <dbReference type="Pfam" id="PF01729"/>
    </source>
</evidence>
<evidence type="ECO:0000313" key="8">
    <source>
        <dbReference type="Proteomes" id="UP000295484"/>
    </source>
</evidence>
<organism evidence="7 8">
    <name type="scientific">Rhodovulum visakhapatnamense</name>
    <dbReference type="NCBI Taxonomy" id="364297"/>
    <lineage>
        <taxon>Bacteria</taxon>
        <taxon>Pseudomonadati</taxon>
        <taxon>Pseudomonadota</taxon>
        <taxon>Alphaproteobacteria</taxon>
        <taxon>Rhodobacterales</taxon>
        <taxon>Paracoccaceae</taxon>
        <taxon>Rhodovulum</taxon>
    </lineage>
</organism>
<dbReference type="PIRSF" id="PIRSF006250">
    <property type="entry name" value="NadC_ModD"/>
    <property type="match status" value="1"/>
</dbReference>
<dbReference type="PANTHER" id="PTHR32179">
    <property type="entry name" value="NICOTINATE-NUCLEOTIDE PYROPHOSPHORYLASE [CARBOXYLATING]"/>
    <property type="match status" value="1"/>
</dbReference>
<evidence type="ECO:0000313" key="7">
    <source>
        <dbReference type="EMBL" id="TDX32628.1"/>
    </source>
</evidence>
<protein>
    <submittedName>
        <fullName evidence="7">Nicotinate-nucleotide pyrophosphorylase [carboxylating]</fullName>
    </submittedName>
</protein>
<dbReference type="Gene3D" id="3.90.1170.20">
    <property type="entry name" value="Quinolinate phosphoribosyl transferase, N-terminal domain"/>
    <property type="match status" value="1"/>
</dbReference>
<dbReference type="SUPFAM" id="SSF54675">
    <property type="entry name" value="Nicotinate/Quinolinate PRTase N-terminal domain-like"/>
    <property type="match status" value="1"/>
</dbReference>
<dbReference type="Pfam" id="PF01729">
    <property type="entry name" value="QRPTase_C"/>
    <property type="match status" value="1"/>
</dbReference>
<dbReference type="GO" id="GO:0004514">
    <property type="term" value="F:nicotinate-nucleotide diphosphorylase (carboxylating) activity"/>
    <property type="evidence" value="ECO:0007669"/>
    <property type="project" value="InterPro"/>
</dbReference>
<evidence type="ECO:0000256" key="3">
    <source>
        <dbReference type="ARBA" id="ARBA00022679"/>
    </source>
</evidence>
<dbReference type="SUPFAM" id="SSF51690">
    <property type="entry name" value="Nicotinate/Quinolinate PRTase C-terminal domain-like"/>
    <property type="match status" value="1"/>
</dbReference>
<dbReference type="EMBL" id="SOEB01000003">
    <property type="protein sequence ID" value="TDX32628.1"/>
    <property type="molecule type" value="Genomic_DNA"/>
</dbReference>
<evidence type="ECO:0000256" key="1">
    <source>
        <dbReference type="ARBA" id="ARBA00009400"/>
    </source>
</evidence>
<dbReference type="GO" id="GO:0005737">
    <property type="term" value="C:cytoplasm"/>
    <property type="evidence" value="ECO:0007669"/>
    <property type="project" value="TreeGrafter"/>
</dbReference>
<feature type="domain" description="Quinolinate phosphoribosyl transferase C-terminal" evidence="5">
    <location>
        <begin position="106"/>
        <end position="269"/>
    </location>
</feature>
<sequence>MLLLDDTALACLLKRETTAALSVGNGADRPGRMTSVAMRARRSGTICGTEEAARMFALLGCAADIAAESGTRVRPGDLLIAARGPAEALVRAAQAVQTLLEWASGVADSAARIVQAVRRANPAVAVACPRKAIPGARPLALKAVAAGGAAIHPALQPDAALVLAECRALGGAETLTDRIAGRRLAAPAARVAVEVRDRDEALEAAGFGADILLLTRMAPDAVAATLRALGPGWPGEVLAAGPIPAEAAPAYATSGIHALVTSAPYHALPAEIELVYEAG</sequence>
<evidence type="ECO:0000256" key="2">
    <source>
        <dbReference type="ARBA" id="ARBA00022676"/>
    </source>
</evidence>
<dbReference type="Gene3D" id="3.20.20.70">
    <property type="entry name" value="Aldolase class I"/>
    <property type="match status" value="1"/>
</dbReference>
<accession>A0A4R8GAL6</accession>
<gene>
    <name evidence="7" type="ORF">EV657_103200</name>
</gene>